<evidence type="ECO:0000256" key="7">
    <source>
        <dbReference type="RuleBase" id="RU000590"/>
    </source>
</evidence>
<keyword evidence="2" id="KW-0645">Protease</keyword>
<comment type="caution">
    <text evidence="10">The sequence shown here is derived from an EMBL/GenBank/DDBJ whole genome shotgun (WGS) entry which is preliminary data.</text>
</comment>
<keyword evidence="5" id="KW-0482">Metalloprotease</keyword>
<dbReference type="RefSeq" id="WP_199461454.1">
    <property type="nucleotide sequence ID" value="NZ_JAEMUH010000003.1"/>
</dbReference>
<evidence type="ECO:0000256" key="3">
    <source>
        <dbReference type="ARBA" id="ARBA00022723"/>
    </source>
</evidence>
<keyword evidence="10" id="KW-0224">Dipeptidase</keyword>
<gene>
    <name evidence="10" type="primary">pepQ</name>
    <name evidence="10" type="ORF">JHD44_04415</name>
</gene>
<keyword evidence="3 7" id="KW-0479">Metal-binding</keyword>
<dbReference type="InterPro" id="IPR029149">
    <property type="entry name" value="Creatin/AminoP/Spt16_N"/>
</dbReference>
<dbReference type="EC" id="3.4.13.9" evidence="10"/>
<evidence type="ECO:0000256" key="2">
    <source>
        <dbReference type="ARBA" id="ARBA00022670"/>
    </source>
</evidence>
<dbReference type="SUPFAM" id="SSF55920">
    <property type="entry name" value="Creatinase/aminopeptidase"/>
    <property type="match status" value="1"/>
</dbReference>
<dbReference type="InterPro" id="IPR000994">
    <property type="entry name" value="Pept_M24"/>
</dbReference>
<evidence type="ECO:0000256" key="1">
    <source>
        <dbReference type="ARBA" id="ARBA00001936"/>
    </source>
</evidence>
<evidence type="ECO:0000256" key="4">
    <source>
        <dbReference type="ARBA" id="ARBA00022801"/>
    </source>
</evidence>
<dbReference type="InterPro" id="IPR036005">
    <property type="entry name" value="Creatinase/aminopeptidase-like"/>
</dbReference>
<keyword evidence="6" id="KW-0464">Manganese</keyword>
<dbReference type="NCBIfam" id="NF010133">
    <property type="entry name" value="PRK13607.1"/>
    <property type="match status" value="1"/>
</dbReference>
<evidence type="ECO:0000256" key="6">
    <source>
        <dbReference type="ARBA" id="ARBA00023211"/>
    </source>
</evidence>
<keyword evidence="4 10" id="KW-0378">Hydrolase</keyword>
<sequence>MENALYARHLETLLHRYRVALEEFKLDAIVVASGSLSYYFQDDNSHPFKAFSFAQQWLPFQLPANCFIVFKRDKPELIWPGKQDFWHMANAIPEGEWQHHWQITPVNDDTWQRSLPKRSAFIGPVVSERFQHHEELFTWLTYDRAVKTSYEISCLERASQIAVLGHNAAEQAFKQGACELDVHLAYLAATKQDASDTPYPNIVGINEHAAVLHYEKKSVERCIRPLTLLVDAGASYTGYASDITRTTTVLDDDFSALVKDMDTLQQQLVGQSLAGNSFVELHYQTLAGVAKLLKKHDICKLSVEEQLAKHIPQYFFPHGLGHLLGLQVHDLGGKQHSRKGETVASPKDSPYLRLTRPLLENMVITIEPGLYFIPMLLDKMRAEQPQHGCSLSKIEALLPYGGIRIEDNVVVGVETPRNLTREAFAQSN</sequence>
<proteinExistence type="inferred from homology"/>
<evidence type="ECO:0000256" key="5">
    <source>
        <dbReference type="ARBA" id="ARBA00023049"/>
    </source>
</evidence>
<dbReference type="GO" id="GO:0102009">
    <property type="term" value="F:proline dipeptidase activity"/>
    <property type="evidence" value="ECO:0007669"/>
    <property type="project" value="UniProtKB-EC"/>
</dbReference>
<dbReference type="Gene3D" id="3.90.230.10">
    <property type="entry name" value="Creatinase/methionine aminopeptidase superfamily"/>
    <property type="match status" value="1"/>
</dbReference>
<dbReference type="Proteomes" id="UP000598488">
    <property type="component" value="Unassembled WGS sequence"/>
</dbReference>
<dbReference type="PANTHER" id="PTHR43226:SF8">
    <property type="entry name" value="XAA-PRO DIPEPTIDASE"/>
    <property type="match status" value="1"/>
</dbReference>
<dbReference type="EMBL" id="JAEMUH010000003">
    <property type="protein sequence ID" value="MBJ7549912.1"/>
    <property type="molecule type" value="Genomic_DNA"/>
</dbReference>
<evidence type="ECO:0000259" key="8">
    <source>
        <dbReference type="Pfam" id="PF00557"/>
    </source>
</evidence>
<accession>A0ABS0Z8C5</accession>
<protein>
    <submittedName>
        <fullName evidence="10">Xaa-Pro dipeptidase</fullName>
        <ecNumber evidence="10">3.4.13.9</ecNumber>
    </submittedName>
</protein>
<evidence type="ECO:0000313" key="11">
    <source>
        <dbReference type="Proteomes" id="UP000598488"/>
    </source>
</evidence>
<evidence type="ECO:0000259" key="9">
    <source>
        <dbReference type="Pfam" id="PF21216"/>
    </source>
</evidence>
<organism evidence="10 11">
    <name type="scientific">Marinomonas ostreistagni</name>
    <dbReference type="NCBI Taxonomy" id="359209"/>
    <lineage>
        <taxon>Bacteria</taxon>
        <taxon>Pseudomonadati</taxon>
        <taxon>Pseudomonadota</taxon>
        <taxon>Gammaproteobacteria</taxon>
        <taxon>Oceanospirillales</taxon>
        <taxon>Oceanospirillaceae</taxon>
        <taxon>Marinomonas</taxon>
    </lineage>
</organism>
<comment type="cofactor">
    <cofactor evidence="1">
        <name>Mn(2+)</name>
        <dbReference type="ChEBI" id="CHEBI:29035"/>
    </cofactor>
</comment>
<dbReference type="Gene3D" id="3.40.350.10">
    <property type="entry name" value="Creatinase/prolidase N-terminal domain"/>
    <property type="match status" value="1"/>
</dbReference>
<dbReference type="PANTHER" id="PTHR43226">
    <property type="entry name" value="XAA-PRO AMINOPEPTIDASE 3"/>
    <property type="match status" value="1"/>
</dbReference>
<dbReference type="InterPro" id="IPR048819">
    <property type="entry name" value="PepQ_N"/>
</dbReference>
<dbReference type="Pfam" id="PF21216">
    <property type="entry name" value="PepQ_N"/>
    <property type="match status" value="1"/>
</dbReference>
<dbReference type="InterPro" id="IPR052433">
    <property type="entry name" value="X-Pro_dipept-like"/>
</dbReference>
<dbReference type="InterPro" id="IPR001131">
    <property type="entry name" value="Peptidase_M24B_aminopep-P_CS"/>
</dbReference>
<feature type="domain" description="Peptidase M24" evidence="8">
    <location>
        <begin position="154"/>
        <end position="411"/>
    </location>
</feature>
<dbReference type="PROSITE" id="PS00491">
    <property type="entry name" value="PROLINE_PEPTIDASE"/>
    <property type="match status" value="1"/>
</dbReference>
<name>A0ABS0Z8C5_9GAMM</name>
<comment type="similarity">
    <text evidence="7">Belongs to the peptidase M24B family.</text>
</comment>
<dbReference type="Pfam" id="PF00557">
    <property type="entry name" value="Peptidase_M24"/>
    <property type="match status" value="1"/>
</dbReference>
<evidence type="ECO:0000313" key="10">
    <source>
        <dbReference type="EMBL" id="MBJ7549912.1"/>
    </source>
</evidence>
<feature type="domain" description="Xaa-Pro dipeptidase N-terminal" evidence="9">
    <location>
        <begin position="5"/>
        <end position="127"/>
    </location>
</feature>
<reference evidence="10 11" key="1">
    <citation type="submission" date="2020-12" db="EMBL/GenBank/DDBJ databases">
        <title>Comparative genome analysis of fungal antagonists Marinomonas ostreistagni 398 and M. spartinae 468.</title>
        <authorList>
            <person name="Fields J.L."/>
            <person name="Mavrodi O.V."/>
            <person name="Biber P.D."/>
            <person name="Indest K.J."/>
            <person name="Mavrodi D.V."/>
        </authorList>
    </citation>
    <scope>NUCLEOTIDE SEQUENCE [LARGE SCALE GENOMIC DNA]</scope>
    <source>
        <strain evidence="10 11">USM7</strain>
    </source>
</reference>
<keyword evidence="11" id="KW-1185">Reference proteome</keyword>